<dbReference type="GO" id="GO:0008233">
    <property type="term" value="F:peptidase activity"/>
    <property type="evidence" value="ECO:0000318"/>
    <property type="project" value="GO_Central"/>
</dbReference>
<dbReference type="GO" id="GO:0046872">
    <property type="term" value="F:metal ion binding"/>
    <property type="evidence" value="ECO:0007669"/>
    <property type="project" value="UniProtKB-KW"/>
</dbReference>
<dbReference type="SUPFAM" id="SSF55486">
    <property type="entry name" value="Metalloproteases ('zincins'), catalytic domain"/>
    <property type="match status" value="1"/>
</dbReference>
<keyword evidence="5" id="KW-0378">Hydrolase</keyword>
<dbReference type="RefSeq" id="XP_001307756.1">
    <property type="nucleotide sequence ID" value="XM_001307755.1"/>
</dbReference>
<reference evidence="8" key="2">
    <citation type="journal article" date="2007" name="Science">
        <title>Draft genome sequence of the sexually transmitted pathogen Trichomonas vaginalis.</title>
        <authorList>
            <person name="Carlton J.M."/>
            <person name="Hirt R.P."/>
            <person name="Silva J.C."/>
            <person name="Delcher A.L."/>
            <person name="Schatz M."/>
            <person name="Zhao Q."/>
            <person name="Wortman J.R."/>
            <person name="Bidwell S.L."/>
            <person name="Alsmark U.C.M."/>
            <person name="Besteiro S."/>
            <person name="Sicheritz-Ponten T."/>
            <person name="Noel C.J."/>
            <person name="Dacks J.B."/>
            <person name="Foster P.G."/>
            <person name="Simillion C."/>
            <person name="Van de Peer Y."/>
            <person name="Miranda-Saavedra D."/>
            <person name="Barton G.J."/>
            <person name="Westrop G.D."/>
            <person name="Mueller S."/>
            <person name="Dessi D."/>
            <person name="Fiori P.L."/>
            <person name="Ren Q."/>
            <person name="Paulsen I."/>
            <person name="Zhang H."/>
            <person name="Bastida-Corcuera F.D."/>
            <person name="Simoes-Barbosa A."/>
            <person name="Brown M.T."/>
            <person name="Hayes R.D."/>
            <person name="Mukherjee M."/>
            <person name="Okumura C.Y."/>
            <person name="Schneider R."/>
            <person name="Smith A.J."/>
            <person name="Vanacova S."/>
            <person name="Villalvazo M."/>
            <person name="Haas B.J."/>
            <person name="Pertea M."/>
            <person name="Feldblyum T.V."/>
            <person name="Utterback T.R."/>
            <person name="Shu C.L."/>
            <person name="Osoegawa K."/>
            <person name="de Jong P.J."/>
            <person name="Hrdy I."/>
            <person name="Horvathova L."/>
            <person name="Zubacova Z."/>
            <person name="Dolezal P."/>
            <person name="Malik S.B."/>
            <person name="Logsdon J.M. Jr."/>
            <person name="Henze K."/>
            <person name="Gupta A."/>
            <person name="Wang C.C."/>
            <person name="Dunne R.L."/>
            <person name="Upcroft J.A."/>
            <person name="Upcroft P."/>
            <person name="White O."/>
            <person name="Salzberg S.L."/>
            <person name="Tang P."/>
            <person name="Chiu C.-H."/>
            <person name="Lee Y.-S."/>
            <person name="Embley T.M."/>
            <person name="Coombs G.H."/>
            <person name="Mottram J.C."/>
            <person name="Tachezy J."/>
            <person name="Fraser-Liggett C.M."/>
            <person name="Johnson P.J."/>
        </authorList>
    </citation>
    <scope>NUCLEOTIDE SEQUENCE [LARGE SCALE GENOMIC DNA]</scope>
    <source>
        <strain evidence="8">G3</strain>
    </source>
</reference>
<dbReference type="InterPro" id="IPR001577">
    <property type="entry name" value="Peptidase_M8"/>
</dbReference>
<dbReference type="GO" id="GO:0007155">
    <property type="term" value="P:cell adhesion"/>
    <property type="evidence" value="ECO:0007669"/>
    <property type="project" value="InterPro"/>
</dbReference>
<dbReference type="GO" id="GO:0005737">
    <property type="term" value="C:cytoplasm"/>
    <property type="evidence" value="ECO:0000318"/>
    <property type="project" value="GO_Central"/>
</dbReference>
<accession>A2FJT5</accession>
<evidence type="ECO:0000256" key="3">
    <source>
        <dbReference type="ARBA" id="ARBA00022670"/>
    </source>
</evidence>
<evidence type="ECO:0000256" key="5">
    <source>
        <dbReference type="ARBA" id="ARBA00022801"/>
    </source>
</evidence>
<organism evidence="8 9">
    <name type="scientific">Trichomonas vaginalis (strain ATCC PRA-98 / G3)</name>
    <dbReference type="NCBI Taxonomy" id="412133"/>
    <lineage>
        <taxon>Eukaryota</taxon>
        <taxon>Metamonada</taxon>
        <taxon>Parabasalia</taxon>
        <taxon>Trichomonadida</taxon>
        <taxon>Trichomonadidae</taxon>
        <taxon>Trichomonas</taxon>
    </lineage>
</organism>
<dbReference type="PANTHER" id="PTHR10942:SF0">
    <property type="entry name" value="LEISHMANOLYSIN-LIKE PEPTIDASE"/>
    <property type="match status" value="1"/>
</dbReference>
<keyword evidence="3" id="KW-0645">Protease</keyword>
<dbReference type="PANTHER" id="PTHR10942">
    <property type="entry name" value="LEISHMANOLYSIN-LIKE PEPTIDASE"/>
    <property type="match status" value="1"/>
</dbReference>
<dbReference type="Gene3D" id="3.90.132.10">
    <property type="entry name" value="Leishmanolysin , domain 2"/>
    <property type="match status" value="1"/>
</dbReference>
<gene>
    <name evidence="8" type="ORF">TVAG_355620</name>
</gene>
<keyword evidence="6" id="KW-0862">Zinc</keyword>
<dbReference type="VEuPathDB" id="TrichDB:TVAGG3_0364320"/>
<dbReference type="Pfam" id="PF01457">
    <property type="entry name" value="Peptidase_M8"/>
    <property type="match status" value="1"/>
</dbReference>
<dbReference type="EMBL" id="DS113835">
    <property type="protein sequence ID" value="EAX94826.1"/>
    <property type="molecule type" value="Genomic_DNA"/>
</dbReference>
<comment type="cofactor">
    <cofactor evidence="1">
        <name>Zn(2+)</name>
        <dbReference type="ChEBI" id="CHEBI:29105"/>
    </cofactor>
</comment>
<keyword evidence="7" id="KW-0482">Metalloprotease</keyword>
<dbReference type="GO" id="GO:0004222">
    <property type="term" value="F:metalloendopeptidase activity"/>
    <property type="evidence" value="ECO:0007669"/>
    <property type="project" value="InterPro"/>
</dbReference>
<keyword evidence="4" id="KW-0479">Metal-binding</keyword>
<sequence length="399" mass="44514">MFIPTKVESEENADSSFFPGVIHVMFNLLGISKNQFQNYHSYENSSKYSSIFCWLNISGKVMKFITTPYAHIFATKHFGTDTFVGDNGTCPSGIEIENSGGSGIAGSSLEGRVYMTDIMTGLSLQQGGQFNRLTDASMALLQDTGNYKVTWSMGQPLVWGNPESIDGNPIKDFAIGSPQKVFPSNYFLNFSAADQSYTGFDYKFYGYASYNNQWNCSDSSVSIYPKVKEYCTGKSFFNPNNEKYIGSLGEYDFMPIINPMYVCGTGKAVIPSTLESLDHCGEYKCNGYTSFTIKMPTDMAGGTKTITCNSSNVDVLISEKIYVTSNHTGSYYPLKYWCPPPERFCRSVKLHEMHFKSDPFLNSSVQFDNDEEEDIPSPTPYITATPVIRMKGRSNSPFL</sequence>
<evidence type="ECO:0000256" key="7">
    <source>
        <dbReference type="ARBA" id="ARBA00023049"/>
    </source>
</evidence>
<evidence type="ECO:0000313" key="9">
    <source>
        <dbReference type="Proteomes" id="UP000001542"/>
    </source>
</evidence>
<evidence type="ECO:0000256" key="6">
    <source>
        <dbReference type="ARBA" id="ARBA00022833"/>
    </source>
</evidence>
<evidence type="ECO:0000256" key="2">
    <source>
        <dbReference type="ARBA" id="ARBA00005860"/>
    </source>
</evidence>
<evidence type="ECO:0000313" key="8">
    <source>
        <dbReference type="EMBL" id="EAX94826.1"/>
    </source>
</evidence>
<evidence type="ECO:0000256" key="1">
    <source>
        <dbReference type="ARBA" id="ARBA00001947"/>
    </source>
</evidence>
<dbReference type="InParanoid" id="A2FJT5"/>
<dbReference type="VEuPathDB" id="TrichDB:TVAG_355620"/>
<name>A2FJT5_TRIV3</name>
<comment type="similarity">
    <text evidence="2">Belongs to the peptidase M8 family.</text>
</comment>
<dbReference type="GO" id="GO:0016020">
    <property type="term" value="C:membrane"/>
    <property type="evidence" value="ECO:0007669"/>
    <property type="project" value="InterPro"/>
</dbReference>
<dbReference type="GO" id="GO:0006508">
    <property type="term" value="P:proteolysis"/>
    <property type="evidence" value="ECO:0007669"/>
    <property type="project" value="UniProtKB-KW"/>
</dbReference>
<dbReference type="Proteomes" id="UP000001542">
    <property type="component" value="Unassembled WGS sequence"/>
</dbReference>
<protein>
    <submittedName>
        <fullName evidence="8">GP63-like</fullName>
    </submittedName>
</protein>
<dbReference type="AlphaFoldDB" id="A2FJT5"/>
<dbReference type="FunFam" id="3.90.132.10:FF:000003">
    <property type="entry name" value="GP63-like"/>
    <property type="match status" value="1"/>
</dbReference>
<dbReference type="KEGG" id="tva:4752569"/>
<proteinExistence type="inferred from homology"/>
<reference evidence="8" key="1">
    <citation type="submission" date="2006-10" db="EMBL/GenBank/DDBJ databases">
        <authorList>
            <person name="Amadeo P."/>
            <person name="Zhao Q."/>
            <person name="Wortman J."/>
            <person name="Fraser-Liggett C."/>
            <person name="Carlton J."/>
        </authorList>
    </citation>
    <scope>NUCLEOTIDE SEQUENCE</scope>
    <source>
        <strain evidence="8">G3</strain>
    </source>
</reference>
<evidence type="ECO:0000256" key="4">
    <source>
        <dbReference type="ARBA" id="ARBA00022723"/>
    </source>
</evidence>
<keyword evidence="9" id="KW-1185">Reference proteome</keyword>